<dbReference type="InterPro" id="IPR007219">
    <property type="entry name" value="XnlR_reg_dom"/>
</dbReference>
<dbReference type="PANTHER" id="PTHR47425">
    <property type="entry name" value="FARB-RELATED"/>
    <property type="match status" value="1"/>
</dbReference>
<reference evidence="3 4" key="1">
    <citation type="submission" date="2016-04" db="EMBL/GenBank/DDBJ databases">
        <title>Draft genome of Fonsecaea erecta CBS 125763.</title>
        <authorList>
            <person name="Weiss V.A."/>
            <person name="Vicente V.A."/>
            <person name="Raittz R.T."/>
            <person name="Moreno L.F."/>
            <person name="De Souza E.M."/>
            <person name="Pedrosa F.O."/>
            <person name="Steffens M.B."/>
            <person name="Faoro H."/>
            <person name="Tadra-Sfeir M.Z."/>
            <person name="Najafzadeh M.J."/>
            <person name="Felipe M.S."/>
            <person name="Teixeira M."/>
            <person name="Sun J."/>
            <person name="Xi L."/>
            <person name="Gomes R."/>
            <person name="De Azevedo C.M."/>
            <person name="Salgado C.G."/>
            <person name="Da Silva M.B."/>
            <person name="Nascimento M.F."/>
            <person name="Queiroz-Telles F."/>
            <person name="Attili D.S."/>
            <person name="Gorbushina A."/>
        </authorList>
    </citation>
    <scope>NUCLEOTIDE SEQUENCE [LARGE SCALE GENOMIC DNA]</scope>
    <source>
        <strain evidence="3 4">CBS 125763</strain>
    </source>
</reference>
<dbReference type="EMBL" id="LVYI01000003">
    <property type="protein sequence ID" value="OAP61719.1"/>
    <property type="molecule type" value="Genomic_DNA"/>
</dbReference>
<keyword evidence="4" id="KW-1185">Reference proteome</keyword>
<gene>
    <name evidence="3" type="ORF">AYL99_03922</name>
</gene>
<organism evidence="3 4">
    <name type="scientific">Fonsecaea erecta</name>
    <dbReference type="NCBI Taxonomy" id="1367422"/>
    <lineage>
        <taxon>Eukaryota</taxon>
        <taxon>Fungi</taxon>
        <taxon>Dikarya</taxon>
        <taxon>Ascomycota</taxon>
        <taxon>Pezizomycotina</taxon>
        <taxon>Eurotiomycetes</taxon>
        <taxon>Chaetothyriomycetidae</taxon>
        <taxon>Chaetothyriales</taxon>
        <taxon>Herpotrichiellaceae</taxon>
        <taxon>Fonsecaea</taxon>
    </lineage>
</organism>
<dbReference type="GeneID" id="30008091"/>
<dbReference type="PANTHER" id="PTHR47425:SF2">
    <property type="entry name" value="FARB-RELATED"/>
    <property type="match status" value="1"/>
</dbReference>
<protein>
    <recommendedName>
        <fullName evidence="2">Xylanolytic transcriptional activator regulatory domain-containing protein</fullName>
    </recommendedName>
</protein>
<evidence type="ECO:0000256" key="1">
    <source>
        <dbReference type="ARBA" id="ARBA00023242"/>
    </source>
</evidence>
<evidence type="ECO:0000259" key="2">
    <source>
        <dbReference type="Pfam" id="PF04082"/>
    </source>
</evidence>
<sequence length="595" mass="67868">MSGTNRVYFDLLQQSTICPKDVCLVPEDGTPTYQATKEEEEDSKTRVIAHISIPYNGYDDELSASGITPSPAFDLNRLDSNISRDYSDIEDLLFNSVGLERVYECWQKLQQNSAGLGLDDGFQPCEGLLFSKRLQDKLIEAYFQQFHPICPAVDQSDFLKWYKAPQQDVLAHPQLMRLLLLSVLFAALPHIDEDLLRGGPRCAVKQAQKAVFSSAQTLYHRLEWEFMGTEGLAQSALLLSYWSPYDSTREVNGYWVDEAIRHAVAGGMADLYSTRRKRIIWWCCMIRNRMISLGLRRFDRLERRPEGRLPELSDFAEEGSGGHLISLDSKLYFTRVFILLCKLTKIMVDSVRLKYRDYNSTWTLPEDRQAFDILEDIGQLDEKLKIWGVNFAHLYAAVQDLRVPNADLVIFHLIGLMHQFAVSILYEPFLRLSDSRSSQAWFVKDLALLKIKEASRNTAAITASMLRFANPKDLSIIVPPWIILPIALHLIQLSEPQDLEAKTEITQQLGYLMRTLHTLMCRFEGAQFIIKIVNAIIMLVRNSTEEMSLNQSSAWLGTAQGQSVGAQYTRLRQEEVVTHVLETIQNGLANEVIQT</sequence>
<evidence type="ECO:0000313" key="3">
    <source>
        <dbReference type="EMBL" id="OAP61719.1"/>
    </source>
</evidence>
<dbReference type="GO" id="GO:0006351">
    <property type="term" value="P:DNA-templated transcription"/>
    <property type="evidence" value="ECO:0007669"/>
    <property type="project" value="InterPro"/>
</dbReference>
<dbReference type="STRING" id="1367422.A0A178ZPH8"/>
<comment type="caution">
    <text evidence="3">The sequence shown here is derived from an EMBL/GenBank/DDBJ whole genome shotgun (WGS) entry which is preliminary data.</text>
</comment>
<dbReference type="GO" id="GO:0008270">
    <property type="term" value="F:zinc ion binding"/>
    <property type="evidence" value="ECO:0007669"/>
    <property type="project" value="InterPro"/>
</dbReference>
<dbReference type="CDD" id="cd12148">
    <property type="entry name" value="fungal_TF_MHR"/>
    <property type="match status" value="1"/>
</dbReference>
<evidence type="ECO:0000313" key="4">
    <source>
        <dbReference type="Proteomes" id="UP000078343"/>
    </source>
</evidence>
<dbReference type="AlphaFoldDB" id="A0A178ZPH8"/>
<accession>A0A178ZPH8</accession>
<keyword evidence="1" id="KW-0539">Nucleus</keyword>
<dbReference type="Pfam" id="PF04082">
    <property type="entry name" value="Fungal_trans"/>
    <property type="match status" value="1"/>
</dbReference>
<dbReference type="GO" id="GO:0003677">
    <property type="term" value="F:DNA binding"/>
    <property type="evidence" value="ECO:0007669"/>
    <property type="project" value="InterPro"/>
</dbReference>
<dbReference type="Proteomes" id="UP000078343">
    <property type="component" value="Unassembled WGS sequence"/>
</dbReference>
<dbReference type="OrthoDB" id="5041285at2759"/>
<name>A0A178ZPH8_9EURO</name>
<dbReference type="InterPro" id="IPR052761">
    <property type="entry name" value="Fungal_Detox/Toxin_TFs"/>
</dbReference>
<dbReference type="RefSeq" id="XP_018695086.1">
    <property type="nucleotide sequence ID" value="XM_018835436.1"/>
</dbReference>
<feature type="domain" description="Xylanolytic transcriptional activator regulatory" evidence="2">
    <location>
        <begin position="139"/>
        <end position="387"/>
    </location>
</feature>
<proteinExistence type="predicted"/>